<dbReference type="PANTHER" id="PTHR38468:SF1">
    <property type="entry name" value="SLL0939 PROTEIN"/>
    <property type="match status" value="1"/>
</dbReference>
<evidence type="ECO:0000256" key="1">
    <source>
        <dbReference type="SAM" id="Phobius"/>
    </source>
</evidence>
<keyword evidence="1" id="KW-1133">Transmembrane helix</keyword>
<name>A0ABP7LZ83_9SPHN</name>
<dbReference type="InterPro" id="IPR012427">
    <property type="entry name" value="DUF1622"/>
</dbReference>
<sequence>MNDTVLQIFSSAAGLMELIVDALAVLMVGVAAIDAAFRSLQNAFRPSRALKQRTIWLNFAGWILLALEFSLGADVIGTAIAPTWDTIGKLGAIAVIRTFLSFFLARDFRDARSLVPESEPAPTSDK</sequence>
<gene>
    <name evidence="2" type="ORF">GCM10022276_28370</name>
</gene>
<dbReference type="RefSeq" id="WP_344700347.1">
    <property type="nucleotide sequence ID" value="NZ_BAABBM010000001.1"/>
</dbReference>
<keyword evidence="3" id="KW-1185">Reference proteome</keyword>
<keyword evidence="1" id="KW-0472">Membrane</keyword>
<dbReference type="EMBL" id="BAABBM010000001">
    <property type="protein sequence ID" value="GAA3908339.1"/>
    <property type="molecule type" value="Genomic_DNA"/>
</dbReference>
<dbReference type="PANTHER" id="PTHR38468">
    <property type="entry name" value="SLL0939 PROTEIN"/>
    <property type="match status" value="1"/>
</dbReference>
<feature type="transmembrane region" description="Helical" evidence="1">
    <location>
        <begin position="12"/>
        <end position="33"/>
    </location>
</feature>
<dbReference type="Pfam" id="PF07784">
    <property type="entry name" value="DUF1622"/>
    <property type="match status" value="1"/>
</dbReference>
<reference evidence="3" key="1">
    <citation type="journal article" date="2019" name="Int. J. Syst. Evol. Microbiol.">
        <title>The Global Catalogue of Microorganisms (GCM) 10K type strain sequencing project: providing services to taxonomists for standard genome sequencing and annotation.</title>
        <authorList>
            <consortium name="The Broad Institute Genomics Platform"/>
            <consortium name="The Broad Institute Genome Sequencing Center for Infectious Disease"/>
            <person name="Wu L."/>
            <person name="Ma J."/>
        </authorList>
    </citation>
    <scope>NUCLEOTIDE SEQUENCE [LARGE SCALE GENOMIC DNA]</scope>
    <source>
        <strain evidence="3">JCM 17543</strain>
    </source>
</reference>
<comment type="caution">
    <text evidence="2">The sequence shown here is derived from an EMBL/GenBank/DDBJ whole genome shotgun (WGS) entry which is preliminary data.</text>
</comment>
<dbReference type="Proteomes" id="UP001500827">
    <property type="component" value="Unassembled WGS sequence"/>
</dbReference>
<evidence type="ECO:0000313" key="3">
    <source>
        <dbReference type="Proteomes" id="UP001500827"/>
    </source>
</evidence>
<accession>A0ABP7LZ83</accession>
<proteinExistence type="predicted"/>
<feature type="transmembrane region" description="Helical" evidence="1">
    <location>
        <begin position="54"/>
        <end position="81"/>
    </location>
</feature>
<keyword evidence="1" id="KW-0812">Transmembrane</keyword>
<organism evidence="2 3">
    <name type="scientific">Sphingomonas limnosediminicola</name>
    <dbReference type="NCBI Taxonomy" id="940133"/>
    <lineage>
        <taxon>Bacteria</taxon>
        <taxon>Pseudomonadati</taxon>
        <taxon>Pseudomonadota</taxon>
        <taxon>Alphaproteobacteria</taxon>
        <taxon>Sphingomonadales</taxon>
        <taxon>Sphingomonadaceae</taxon>
        <taxon>Sphingomonas</taxon>
    </lineage>
</organism>
<feature type="transmembrane region" description="Helical" evidence="1">
    <location>
        <begin position="87"/>
        <end position="105"/>
    </location>
</feature>
<evidence type="ECO:0000313" key="2">
    <source>
        <dbReference type="EMBL" id="GAA3908339.1"/>
    </source>
</evidence>
<protein>
    <submittedName>
        <fullName evidence="2">DUF1622 domain-containing protein</fullName>
    </submittedName>
</protein>